<organism evidence="3 4">
    <name type="scientific">Drosophila kikkawai</name>
    <name type="common">Fruit fly</name>
    <dbReference type="NCBI Taxonomy" id="30033"/>
    <lineage>
        <taxon>Eukaryota</taxon>
        <taxon>Metazoa</taxon>
        <taxon>Ecdysozoa</taxon>
        <taxon>Arthropoda</taxon>
        <taxon>Hexapoda</taxon>
        <taxon>Insecta</taxon>
        <taxon>Pterygota</taxon>
        <taxon>Neoptera</taxon>
        <taxon>Endopterygota</taxon>
        <taxon>Diptera</taxon>
        <taxon>Brachycera</taxon>
        <taxon>Muscomorpha</taxon>
        <taxon>Ephydroidea</taxon>
        <taxon>Drosophilidae</taxon>
        <taxon>Drosophila</taxon>
        <taxon>Sophophora</taxon>
    </lineage>
</organism>
<keyword evidence="3" id="KW-1185">Reference proteome</keyword>
<protein>
    <submittedName>
        <fullName evidence="4">Tol-Pal system protein TolA-like</fullName>
    </submittedName>
</protein>
<feature type="coiled-coil region" evidence="1">
    <location>
        <begin position="122"/>
        <end position="240"/>
    </location>
</feature>
<evidence type="ECO:0000256" key="2">
    <source>
        <dbReference type="SAM" id="SignalP"/>
    </source>
</evidence>
<evidence type="ECO:0000313" key="3">
    <source>
        <dbReference type="Proteomes" id="UP001652661"/>
    </source>
</evidence>
<dbReference type="PANTHER" id="PTHR37161:SF2">
    <property type="entry name" value="AT11648P-RELATED"/>
    <property type="match status" value="1"/>
</dbReference>
<evidence type="ECO:0000313" key="4">
    <source>
        <dbReference type="RefSeq" id="XP_017024178.1"/>
    </source>
</evidence>
<dbReference type="PANTHER" id="PTHR37161">
    <property type="entry name" value="HDC10475"/>
    <property type="match status" value="1"/>
</dbReference>
<dbReference type="GeneID" id="108076030"/>
<dbReference type="InterPro" id="IPR007999">
    <property type="entry name" value="DUF745"/>
</dbReference>
<dbReference type="RefSeq" id="XP_017024178.1">
    <property type="nucleotide sequence ID" value="XM_017168689.3"/>
</dbReference>
<feature type="signal peptide" evidence="2">
    <location>
        <begin position="1"/>
        <end position="22"/>
    </location>
</feature>
<dbReference type="Pfam" id="PF05335">
    <property type="entry name" value="DUF745"/>
    <property type="match status" value="1"/>
</dbReference>
<dbReference type="AlphaFoldDB" id="A0A6P4INV3"/>
<reference evidence="4" key="1">
    <citation type="submission" date="2025-08" db="UniProtKB">
        <authorList>
            <consortium name="RefSeq"/>
        </authorList>
    </citation>
    <scope>IDENTIFICATION</scope>
    <source>
        <strain evidence="4">14028-0561.14</strain>
        <tissue evidence="4">Whole fly</tissue>
    </source>
</reference>
<name>A0A6P4INV3_DROKI</name>
<dbReference type="OrthoDB" id="7871023at2759"/>
<proteinExistence type="predicted"/>
<dbReference type="Proteomes" id="UP001652661">
    <property type="component" value="Chromosome X"/>
</dbReference>
<feature type="chain" id="PRO_5028408866" evidence="2">
    <location>
        <begin position="23"/>
        <end position="271"/>
    </location>
</feature>
<evidence type="ECO:0000256" key="1">
    <source>
        <dbReference type="SAM" id="Coils"/>
    </source>
</evidence>
<keyword evidence="2" id="KW-0732">Signal</keyword>
<keyword evidence="1" id="KW-0175">Coiled coil</keyword>
<accession>A0A6P4INV3</accession>
<gene>
    <name evidence="4" type="primary">LOC108076030</name>
</gene>
<sequence>MFKSKIYFLILFLLGLMPSLESYNYYFIEPYERNYNPNYNEDAGGLRSRYGRSDGVTCGESNKSDCGSALGSAGSDPKKIAYGIAQKAALDAKAANDAQMGAAEAASHQVRAELAYKAQQSAKAAEAALAGKQQVLDQLRLELVDAETALASIQAAVPKFGDNAELMKSIMEKAEKQLAFTRKVIEVATNHLANDQTVAKGAQQEVVEKAAILNAAKQRVELINNRLAEATKDLEATKAAAYKASCAAVEAKQKAQRSRRDSWMYEEDVWR</sequence>